<sequence>MQTHIATTPFGRRPMSLAMLAVQKEADEIPEGKTVDKWQVYRDLCEAKSLVGVGDRALAILAALLSFYPDDHLSEDNGLVVFPSNRQLALRAHGMSEVTLRRHLAALVESGIIIRRDSPNGKRYARKGRGGDVEEAFGFSLAPLLVRAEEFADAAESVRTDNRALKLTRERITLYRRDIAKLIETGVDEGAPGDWNGLWLRFREVVNALPRRATVTELERFATDLARIRQDIDKLLETHMNVHDMNGKAYRNERHYSNSNTNDHYESEPAHEKNRGEGTSELNMTVTPVTYPLGLVLRACPDIADYAVDGIGNWREFMAVAAQVRGYLGISPSAYAEGLETLGQESTAIVIACILQRAQDINSAGGYLRALTEKARAGEFSVGPMLMATLKTNSFPSRLAG</sequence>
<dbReference type="eggNOG" id="COG0640">
    <property type="taxonomic scope" value="Bacteria"/>
</dbReference>
<feature type="domain" description="Plasmid replication protein C C-terminal" evidence="3">
    <location>
        <begin position="292"/>
        <end position="391"/>
    </location>
</feature>
<reference evidence="4 6" key="1">
    <citation type="submission" date="2014-02" db="EMBL/GenBank/DDBJ databases">
        <title>Aquamicrobium defluvii Genome sequencing.</title>
        <authorList>
            <person name="Wang X."/>
        </authorList>
    </citation>
    <scope>NUCLEOTIDE SEQUENCE [LARGE SCALE GENOMIC DNA]</scope>
    <source>
        <strain evidence="4 6">W13Z1</strain>
    </source>
</reference>
<evidence type="ECO:0000313" key="5">
    <source>
        <dbReference type="EMBL" id="TDR35296.1"/>
    </source>
</evidence>
<organism evidence="4 6">
    <name type="scientific">Aquamicrobium defluvii</name>
    <dbReference type="NCBI Taxonomy" id="69279"/>
    <lineage>
        <taxon>Bacteria</taxon>
        <taxon>Pseudomonadati</taxon>
        <taxon>Pseudomonadota</taxon>
        <taxon>Alphaproteobacteria</taxon>
        <taxon>Hyphomicrobiales</taxon>
        <taxon>Phyllobacteriaceae</taxon>
        <taxon>Aquamicrobium</taxon>
    </lineage>
</organism>
<feature type="region of interest" description="Disordered" evidence="1">
    <location>
        <begin position="252"/>
        <end position="279"/>
    </location>
</feature>
<evidence type="ECO:0000313" key="7">
    <source>
        <dbReference type="Proteomes" id="UP000294958"/>
    </source>
</evidence>
<dbReference type="Pfam" id="PF11800">
    <property type="entry name" value="RP-C_C"/>
    <property type="match status" value="1"/>
</dbReference>
<dbReference type="InterPro" id="IPR005090">
    <property type="entry name" value="RepC_N"/>
</dbReference>
<dbReference type="Proteomes" id="UP000019849">
    <property type="component" value="Unassembled WGS sequence"/>
</dbReference>
<dbReference type="NCBIfam" id="NF040974">
    <property type="entry name" value="RepABC_RepC"/>
    <property type="match status" value="1"/>
</dbReference>
<dbReference type="Pfam" id="PF03428">
    <property type="entry name" value="RP-C"/>
    <property type="match status" value="1"/>
</dbReference>
<dbReference type="SUPFAM" id="SSF46785">
    <property type="entry name" value="Winged helix' DNA-binding domain"/>
    <property type="match status" value="1"/>
</dbReference>
<name>A0A011SS80_9HYPH</name>
<dbReference type="OrthoDB" id="7488837at2"/>
<evidence type="ECO:0000259" key="3">
    <source>
        <dbReference type="Pfam" id="PF11800"/>
    </source>
</evidence>
<evidence type="ECO:0000259" key="2">
    <source>
        <dbReference type="Pfam" id="PF03428"/>
    </source>
</evidence>
<gene>
    <name evidence="4" type="ORF">BG36_16395</name>
    <name evidence="5" type="ORF">DES43_110104</name>
</gene>
<reference evidence="5 7" key="2">
    <citation type="submission" date="2019-03" db="EMBL/GenBank/DDBJ databases">
        <title>Genomic Encyclopedia of Type Strains, Phase IV (KMG-IV): sequencing the most valuable type-strain genomes for metagenomic binning, comparative biology and taxonomic classification.</title>
        <authorList>
            <person name="Goeker M."/>
        </authorList>
    </citation>
    <scope>NUCLEOTIDE SEQUENCE [LARGE SCALE GENOMIC DNA]</scope>
    <source>
        <strain evidence="5 7">DSM 11603</strain>
    </source>
</reference>
<dbReference type="STRING" id="69279.BG36_16395"/>
<dbReference type="AlphaFoldDB" id="A0A011SS80"/>
<feature type="compositionally biased region" description="Basic and acidic residues" evidence="1">
    <location>
        <begin position="263"/>
        <end position="278"/>
    </location>
</feature>
<dbReference type="EMBL" id="JENY01000035">
    <property type="protein sequence ID" value="EXL02009.1"/>
    <property type="molecule type" value="Genomic_DNA"/>
</dbReference>
<evidence type="ECO:0000256" key="1">
    <source>
        <dbReference type="SAM" id="MobiDB-lite"/>
    </source>
</evidence>
<dbReference type="CDD" id="cd00090">
    <property type="entry name" value="HTH_ARSR"/>
    <property type="match status" value="1"/>
</dbReference>
<dbReference type="PATRIC" id="fig|69279.3.peg.4341"/>
<dbReference type="InterPro" id="IPR036390">
    <property type="entry name" value="WH_DNA-bd_sf"/>
</dbReference>
<dbReference type="NCBIfam" id="NF010396">
    <property type="entry name" value="PRK13824.1"/>
    <property type="match status" value="1"/>
</dbReference>
<dbReference type="InterPro" id="IPR011991">
    <property type="entry name" value="ArsR-like_HTH"/>
</dbReference>
<dbReference type="GO" id="GO:0006355">
    <property type="term" value="P:regulation of DNA-templated transcription"/>
    <property type="evidence" value="ECO:0007669"/>
    <property type="project" value="UniProtKB-ARBA"/>
</dbReference>
<keyword evidence="7" id="KW-1185">Reference proteome</keyword>
<dbReference type="InterPro" id="IPR021760">
    <property type="entry name" value="RepC_C"/>
</dbReference>
<comment type="caution">
    <text evidence="4">The sequence shown here is derived from an EMBL/GenBank/DDBJ whole genome shotgun (WGS) entry which is preliminary data.</text>
</comment>
<dbReference type="Proteomes" id="UP000294958">
    <property type="component" value="Unassembled WGS sequence"/>
</dbReference>
<dbReference type="EMBL" id="SNZF01000010">
    <property type="protein sequence ID" value="TDR35296.1"/>
    <property type="molecule type" value="Genomic_DNA"/>
</dbReference>
<proteinExistence type="predicted"/>
<evidence type="ECO:0000313" key="4">
    <source>
        <dbReference type="EMBL" id="EXL02009.1"/>
    </source>
</evidence>
<accession>A0A011SS80</accession>
<dbReference type="HOGENOM" id="CLU_051007_1_0_5"/>
<protein>
    <submittedName>
        <fullName evidence="4">Replication initiation protein RepC</fullName>
    </submittedName>
</protein>
<feature type="domain" description="Plasmid replication protein C N-terminal" evidence="2">
    <location>
        <begin position="13"/>
        <end position="186"/>
    </location>
</feature>
<dbReference type="RefSeq" id="WP_035032073.1">
    <property type="nucleotide sequence ID" value="NZ_KK073907.1"/>
</dbReference>
<dbReference type="InterPro" id="IPR047611">
    <property type="entry name" value="RepABC_RepC"/>
</dbReference>
<evidence type="ECO:0000313" key="6">
    <source>
        <dbReference type="Proteomes" id="UP000019849"/>
    </source>
</evidence>